<comment type="similarity">
    <text evidence="3">Belongs to the SmpB family.</text>
</comment>
<protein>
    <recommendedName>
        <fullName evidence="3">SsrA-binding protein</fullName>
    </recommendedName>
    <alternativeName>
        <fullName evidence="3">Small protein B</fullName>
    </alternativeName>
</protein>
<dbReference type="HAMAP" id="MF_00023">
    <property type="entry name" value="SmpB"/>
    <property type="match status" value="1"/>
</dbReference>
<reference evidence="5" key="1">
    <citation type="submission" date="2018-05" db="EMBL/GenBank/DDBJ databases">
        <authorList>
            <person name="Nie L."/>
        </authorList>
    </citation>
    <scope>NUCLEOTIDE SEQUENCE [LARGE SCALE GENOMIC DNA]</scope>
    <source>
        <strain evidence="5">NL</strain>
    </source>
</reference>
<sequence>MAKAKETTPRSINIQNRRAGYEYSFLIKYTAGMVLVGTEIKSLRTGNGNITDGYCTFGADGTLWLHGVTIAQYTQGTYNNHEPTRPRQLLLTKKEMRQLENKSQEQGLTIVPLRIFIGERGFAKVEIALAKGKKLYDKREDVKARDAKRELDRNQY</sequence>
<keyword evidence="1 3" id="KW-0963">Cytoplasm</keyword>
<dbReference type="GO" id="GO:0003723">
    <property type="term" value="F:RNA binding"/>
    <property type="evidence" value="ECO:0007669"/>
    <property type="project" value="UniProtKB-UniRule"/>
</dbReference>
<comment type="subcellular location">
    <subcellularLocation>
        <location evidence="3">Cytoplasm</location>
    </subcellularLocation>
    <text evidence="3">The tmRNA-SmpB complex associates with stalled 70S ribosomes.</text>
</comment>
<accession>A0A328BCG3</accession>
<evidence type="ECO:0000313" key="5">
    <source>
        <dbReference type="Proteomes" id="UP000248553"/>
    </source>
</evidence>
<dbReference type="OrthoDB" id="9805462at2"/>
<evidence type="ECO:0000256" key="1">
    <source>
        <dbReference type="ARBA" id="ARBA00022490"/>
    </source>
</evidence>
<keyword evidence="5" id="KW-1185">Reference proteome</keyword>
<dbReference type="NCBIfam" id="NF003843">
    <property type="entry name" value="PRK05422.1"/>
    <property type="match status" value="1"/>
</dbReference>
<dbReference type="RefSeq" id="WP_111479285.1">
    <property type="nucleotide sequence ID" value="NZ_QHKM01000005.1"/>
</dbReference>
<dbReference type="SUPFAM" id="SSF74982">
    <property type="entry name" value="Small protein B (SmpB)"/>
    <property type="match status" value="1"/>
</dbReference>
<dbReference type="GO" id="GO:0005829">
    <property type="term" value="C:cytosol"/>
    <property type="evidence" value="ECO:0007669"/>
    <property type="project" value="TreeGrafter"/>
</dbReference>
<gene>
    <name evidence="3" type="primary">smpB</name>
    <name evidence="4" type="ORF">DLM85_16825</name>
</gene>
<organism evidence="4 5">
    <name type="scientific">Hymenobacter edaphi</name>
    <dbReference type="NCBI Taxonomy" id="2211146"/>
    <lineage>
        <taxon>Bacteria</taxon>
        <taxon>Pseudomonadati</taxon>
        <taxon>Bacteroidota</taxon>
        <taxon>Cytophagia</taxon>
        <taxon>Cytophagales</taxon>
        <taxon>Hymenobacteraceae</taxon>
        <taxon>Hymenobacter</taxon>
    </lineage>
</organism>
<dbReference type="AlphaFoldDB" id="A0A328BCG3"/>
<dbReference type="GO" id="GO:0070930">
    <property type="term" value="P:trans-translation-dependent protein tagging"/>
    <property type="evidence" value="ECO:0007669"/>
    <property type="project" value="TreeGrafter"/>
</dbReference>
<dbReference type="Gene3D" id="2.40.280.10">
    <property type="match status" value="1"/>
</dbReference>
<evidence type="ECO:0000256" key="3">
    <source>
        <dbReference type="HAMAP-Rule" id="MF_00023"/>
    </source>
</evidence>
<evidence type="ECO:0000256" key="2">
    <source>
        <dbReference type="ARBA" id="ARBA00022884"/>
    </source>
</evidence>
<comment type="function">
    <text evidence="3">Required for rescue of stalled ribosomes mediated by trans-translation. Binds to transfer-messenger RNA (tmRNA), required for stable association of tmRNA with ribosomes. tmRNA and SmpB together mimic tRNA shape, replacing the anticodon stem-loop with SmpB. tmRNA is encoded by the ssrA gene; the 2 termini fold to resemble tRNA(Ala) and it encodes a 'tag peptide', a short internal open reading frame. During trans-translation Ala-aminoacylated tmRNA acts like a tRNA, entering the A-site of stalled ribosomes, displacing the stalled mRNA. The ribosome then switches to translate the ORF on the tmRNA; the nascent peptide is terminated with the 'tag peptide' encoded by the tmRNA and targeted for degradation. The ribosome is freed to recommence translation, which seems to be the essential function of trans-translation.</text>
</comment>
<keyword evidence="2 3" id="KW-0694">RNA-binding</keyword>
<dbReference type="InterPro" id="IPR020081">
    <property type="entry name" value="SsrA-bd_prot_CS"/>
</dbReference>
<name>A0A328BCG3_9BACT</name>
<dbReference type="Proteomes" id="UP000248553">
    <property type="component" value="Unassembled WGS sequence"/>
</dbReference>
<dbReference type="PANTHER" id="PTHR30308:SF2">
    <property type="entry name" value="SSRA-BINDING PROTEIN"/>
    <property type="match status" value="1"/>
</dbReference>
<dbReference type="PANTHER" id="PTHR30308">
    <property type="entry name" value="TMRNA-BINDING COMPONENT OF TRANS-TRANSLATION TAGGING COMPLEX"/>
    <property type="match status" value="1"/>
</dbReference>
<dbReference type="GO" id="GO:0070929">
    <property type="term" value="P:trans-translation"/>
    <property type="evidence" value="ECO:0007669"/>
    <property type="project" value="UniProtKB-UniRule"/>
</dbReference>
<dbReference type="NCBIfam" id="TIGR00086">
    <property type="entry name" value="smpB"/>
    <property type="match status" value="1"/>
</dbReference>
<dbReference type="Pfam" id="PF01668">
    <property type="entry name" value="SmpB"/>
    <property type="match status" value="1"/>
</dbReference>
<comment type="caution">
    <text evidence="4">The sequence shown here is derived from an EMBL/GenBank/DDBJ whole genome shotgun (WGS) entry which is preliminary data.</text>
</comment>
<dbReference type="InterPro" id="IPR023620">
    <property type="entry name" value="SmpB"/>
</dbReference>
<dbReference type="EMBL" id="QHKM01000005">
    <property type="protein sequence ID" value="RAK65200.1"/>
    <property type="molecule type" value="Genomic_DNA"/>
</dbReference>
<proteinExistence type="inferred from homology"/>
<evidence type="ECO:0000313" key="4">
    <source>
        <dbReference type="EMBL" id="RAK65200.1"/>
    </source>
</evidence>
<dbReference type="InterPro" id="IPR000037">
    <property type="entry name" value="SsrA-bd_prot"/>
</dbReference>
<dbReference type="PROSITE" id="PS01317">
    <property type="entry name" value="SSRP"/>
    <property type="match status" value="1"/>
</dbReference>